<dbReference type="AlphaFoldDB" id="A0A2S2QJW1"/>
<reference evidence="1" key="1">
    <citation type="submission" date="2018-04" db="EMBL/GenBank/DDBJ databases">
        <title>Transcriptome assembly of Sipha flava.</title>
        <authorList>
            <person name="Scully E.D."/>
            <person name="Geib S.M."/>
            <person name="Palmer N.A."/>
            <person name="Koch K."/>
            <person name="Bradshaw J."/>
            <person name="Heng-Moss T."/>
            <person name="Sarath G."/>
        </authorList>
    </citation>
    <scope>NUCLEOTIDE SEQUENCE</scope>
</reference>
<protein>
    <submittedName>
        <fullName evidence="1">Zinc finger BED domain-containing protein 5</fullName>
    </submittedName>
</protein>
<evidence type="ECO:0000313" key="1">
    <source>
        <dbReference type="EMBL" id="MBY77973.1"/>
    </source>
</evidence>
<dbReference type="EMBL" id="GGMS01008770">
    <property type="protein sequence ID" value="MBY77973.1"/>
    <property type="molecule type" value="Transcribed_RNA"/>
</dbReference>
<dbReference type="OrthoDB" id="6584804at2759"/>
<name>A0A2S2QJW1_9HEMI</name>
<gene>
    <name evidence="1" type="primary">ZBED5_28</name>
    <name evidence="1" type="ORF">g.125634</name>
</gene>
<proteinExistence type="predicted"/>
<sequence>MLMFFTLRIKSKQLLKRLKFGQNVLKRTLSVTFRHYKLFLESSCECLSQEVKSKISEHLLSMAKILRKYFHQPDPNNTWIRNPFSCDIEKIKNLSEQEQDELIDLVTNGTMKNIFNDKKLIDFWLIV</sequence>
<organism evidence="1">
    <name type="scientific">Sipha flava</name>
    <name type="common">yellow sugarcane aphid</name>
    <dbReference type="NCBI Taxonomy" id="143950"/>
    <lineage>
        <taxon>Eukaryota</taxon>
        <taxon>Metazoa</taxon>
        <taxon>Ecdysozoa</taxon>
        <taxon>Arthropoda</taxon>
        <taxon>Hexapoda</taxon>
        <taxon>Insecta</taxon>
        <taxon>Pterygota</taxon>
        <taxon>Neoptera</taxon>
        <taxon>Paraneoptera</taxon>
        <taxon>Hemiptera</taxon>
        <taxon>Sternorrhyncha</taxon>
        <taxon>Aphidomorpha</taxon>
        <taxon>Aphidoidea</taxon>
        <taxon>Aphididae</taxon>
        <taxon>Sipha</taxon>
    </lineage>
</organism>
<accession>A0A2S2QJW1</accession>